<evidence type="ECO:0000313" key="2">
    <source>
        <dbReference type="EMBL" id="CAB4137356.1"/>
    </source>
</evidence>
<accession>A0A6J5LWM1</accession>
<dbReference type="EMBL" id="LR796332">
    <property type="protein sequence ID" value="CAB4137356.1"/>
    <property type="molecule type" value="Genomic_DNA"/>
</dbReference>
<organism evidence="2">
    <name type="scientific">uncultured Caudovirales phage</name>
    <dbReference type="NCBI Taxonomy" id="2100421"/>
    <lineage>
        <taxon>Viruses</taxon>
        <taxon>Duplodnaviria</taxon>
        <taxon>Heunggongvirae</taxon>
        <taxon>Uroviricota</taxon>
        <taxon>Caudoviricetes</taxon>
        <taxon>Peduoviridae</taxon>
        <taxon>Maltschvirus</taxon>
        <taxon>Maltschvirus maltsch</taxon>
    </lineage>
</organism>
<gene>
    <name evidence="2" type="ORF">UFOVP323_20</name>
</gene>
<feature type="region of interest" description="Disordered" evidence="1">
    <location>
        <begin position="511"/>
        <end position="537"/>
    </location>
</feature>
<reference evidence="2" key="1">
    <citation type="submission" date="2020-04" db="EMBL/GenBank/DDBJ databases">
        <authorList>
            <person name="Chiriac C."/>
            <person name="Salcher M."/>
            <person name="Ghai R."/>
            <person name="Kavagutti S V."/>
        </authorList>
    </citation>
    <scope>NUCLEOTIDE SEQUENCE</scope>
</reference>
<name>A0A6J5LWM1_9CAUD</name>
<evidence type="ECO:0000256" key="1">
    <source>
        <dbReference type="SAM" id="MobiDB-lite"/>
    </source>
</evidence>
<sequence length="611" mass="66395">MSCNFYVHNDPKAGIKYISGTTCSGSATATTLSFGQQICMNDSRPIINLNNLQIGGSCFPVTPTPTGTAPQLCYYSGRTYETAPFQCPNDGLMYEDIYGIIRYSVQGGAYEGDHPDYSIVLSNGIQFETMLLPRGQAFIEYVYLKKDFVYTATGCTETNYPDWGFVSFPSIPDCFATPTPTPSHTPTNTPTLSVTPSETVPAGLFDADIWVDFSDLNTIELSSGKIKNIDNKGKWIQLTGFTQSDPLLRPALQTSNCFTGNSLSSATISNSHMYSNINMTGTVWTTFVVICAANETQYIPVSVDNKGREPSFEDPGTQIFWTPADLNLNLDNINLQVLQPNQEERIVYANSLSGPLLYESLLNTTTLPLQSYVNVNSSGIAGFIYPPFDDPFTGLPGSANSLLYIINQWSRRTILGGEIGEIMMFGKQLSAGQQSVVRTYLINKWGINSNVPVFVTPTPTVTKTPTQTPTVTKTQTVTPTITATNTQTPSVTQTQTPTPSVTVGLTPTATQTATQTVTPTRTSTSTPTPSITPTSTQTKFTYSVREYDANCNLQGGVLFLNSNSSLSVGWYCISGYGRVRINAKVFYDPTRPTMTINSGPYATCGSFIPCG</sequence>
<protein>
    <submittedName>
        <fullName evidence="2">Uncharacterized protein</fullName>
    </submittedName>
</protein>
<proteinExistence type="predicted"/>
<dbReference type="PANTHER" id="PTHR46155">
    <property type="entry name" value="BIFUNCTIONAL INHIBITOR/LIPID-TRANSFER PROTEIN/SEED STORAGE 2S ALBUMIN SUPERFAMILY PROTEIN"/>
    <property type="match status" value="1"/>
</dbReference>
<dbReference type="PANTHER" id="PTHR46155:SF1">
    <property type="entry name" value="BIFUNCTIONAL INHIBITOR_LIPID-TRANSFER PROTEIN_SEED STORAGE 2S ALBUMIN SUPERFAMILY PROTEIN"/>
    <property type="match status" value="1"/>
</dbReference>
<feature type="region of interest" description="Disordered" evidence="1">
    <location>
        <begin position="486"/>
        <end position="505"/>
    </location>
</feature>